<keyword evidence="1" id="KW-0418">Kinase</keyword>
<name>A0A917BEV6_9MICO</name>
<gene>
    <name evidence="1" type="ORF">GCM10011399_30470</name>
</gene>
<dbReference type="SUPFAM" id="SSF52540">
    <property type="entry name" value="P-loop containing nucleoside triphosphate hydrolases"/>
    <property type="match status" value="1"/>
</dbReference>
<dbReference type="Gene3D" id="3.40.50.300">
    <property type="entry name" value="P-loop containing nucleotide triphosphate hydrolases"/>
    <property type="match status" value="2"/>
</dbReference>
<evidence type="ECO:0000313" key="1">
    <source>
        <dbReference type="EMBL" id="GGF35347.1"/>
    </source>
</evidence>
<dbReference type="GO" id="GO:0016301">
    <property type="term" value="F:kinase activity"/>
    <property type="evidence" value="ECO:0007669"/>
    <property type="project" value="UniProtKB-KW"/>
</dbReference>
<organism evidence="1 2">
    <name type="scientific">Subtercola lobariae</name>
    <dbReference type="NCBI Taxonomy" id="1588641"/>
    <lineage>
        <taxon>Bacteria</taxon>
        <taxon>Bacillati</taxon>
        <taxon>Actinomycetota</taxon>
        <taxon>Actinomycetes</taxon>
        <taxon>Micrococcales</taxon>
        <taxon>Microbacteriaceae</taxon>
        <taxon>Subtercola</taxon>
    </lineage>
</organism>
<keyword evidence="2" id="KW-1185">Reference proteome</keyword>
<evidence type="ECO:0000313" key="2">
    <source>
        <dbReference type="Proteomes" id="UP000598775"/>
    </source>
</evidence>
<accession>A0A917BEV6</accession>
<sequence length="212" mass="22834">MQLDDLAQRALGLCRASDTETRVVLGIAGSPGSGKTTLATAVVDRVNELAGICTAVHLPMDGFHLANSALDALGRRARKGAIDTFDGWGYVAMLRRLAAERDHTVYAPGFDRTIDEPVAGQIAVAPDARLVVTKGNYLLVDDPPWSLARPLFAETWFCATPAAERSRRLVARHQQFGRTLAEARHWADEVDGANAALIEPTAARASITVDDF</sequence>
<proteinExistence type="predicted"/>
<dbReference type="PANTHER" id="PTHR10285">
    <property type="entry name" value="URIDINE KINASE"/>
    <property type="match status" value="1"/>
</dbReference>
<dbReference type="AlphaFoldDB" id="A0A917BEV6"/>
<dbReference type="EMBL" id="BMGP01000006">
    <property type="protein sequence ID" value="GGF35347.1"/>
    <property type="molecule type" value="Genomic_DNA"/>
</dbReference>
<dbReference type="Proteomes" id="UP000598775">
    <property type="component" value="Unassembled WGS sequence"/>
</dbReference>
<protein>
    <submittedName>
        <fullName evidence="1">Nucleoside/nucleotide kinase family protein</fullName>
    </submittedName>
</protein>
<dbReference type="InterPro" id="IPR027417">
    <property type="entry name" value="P-loop_NTPase"/>
</dbReference>
<keyword evidence="1" id="KW-0808">Transferase</keyword>
<comment type="caution">
    <text evidence="1">The sequence shown here is derived from an EMBL/GenBank/DDBJ whole genome shotgun (WGS) entry which is preliminary data.</text>
</comment>
<dbReference type="RefSeq" id="WP_203586048.1">
    <property type="nucleotide sequence ID" value="NZ_BMGP01000006.1"/>
</dbReference>
<dbReference type="NCBIfam" id="NF006743">
    <property type="entry name" value="PRK09270.1-2"/>
    <property type="match status" value="1"/>
</dbReference>
<reference evidence="1 2" key="1">
    <citation type="journal article" date="2014" name="Int. J. Syst. Evol. Microbiol.">
        <title>Complete genome sequence of Corynebacterium casei LMG S-19264T (=DSM 44701T), isolated from a smear-ripened cheese.</title>
        <authorList>
            <consortium name="US DOE Joint Genome Institute (JGI-PGF)"/>
            <person name="Walter F."/>
            <person name="Albersmeier A."/>
            <person name="Kalinowski J."/>
            <person name="Ruckert C."/>
        </authorList>
    </citation>
    <scope>NUCLEOTIDE SEQUENCE [LARGE SCALE GENOMIC DNA]</scope>
    <source>
        <strain evidence="1 2">CGMCC 1.12976</strain>
    </source>
</reference>